<comment type="function">
    <text evidence="14">E3 ubiquitin-protein ligase component of the ribosome quality control complex (RQC), a ribosome-associated complex that mediates ubiquitination and extraction of incompletely synthesized nascent chains for proteasomal degradation. Mediates ubiquitination of proteins derived from mRNAs lacking stop codons (non-stop proteins) and other translation arrest products induced by poly-lysine sequences and tandem rare codons. Ubiquitination leads to CDC48 recruitment for extraction and degradation of the incomplete translation product. May indirectly play a role in chromatin function and transcription.</text>
</comment>
<dbReference type="Pfam" id="PF23280">
    <property type="entry name" value="TPR_26"/>
    <property type="match status" value="1"/>
</dbReference>
<evidence type="ECO:0000256" key="16">
    <source>
        <dbReference type="RuleBase" id="RU367090"/>
    </source>
</evidence>
<organism evidence="18 19">
    <name type="scientific">Ophiocordyceps sinensis</name>
    <dbReference type="NCBI Taxonomy" id="72228"/>
    <lineage>
        <taxon>Eukaryota</taxon>
        <taxon>Fungi</taxon>
        <taxon>Dikarya</taxon>
        <taxon>Ascomycota</taxon>
        <taxon>Pezizomycotina</taxon>
        <taxon>Sordariomycetes</taxon>
        <taxon>Hypocreomycetidae</taxon>
        <taxon>Hypocreales</taxon>
        <taxon>Ophiocordycipitaceae</taxon>
        <taxon>Ophiocordyceps</taxon>
    </lineage>
</organism>
<feature type="domain" description="RING-type" evidence="17">
    <location>
        <begin position="1559"/>
        <end position="1605"/>
    </location>
</feature>
<dbReference type="GO" id="GO:0072344">
    <property type="term" value="P:rescue of stalled ribosome"/>
    <property type="evidence" value="ECO:0007669"/>
    <property type="project" value="UniProtKB-UniRule"/>
</dbReference>
<dbReference type="Gene3D" id="1.25.10.10">
    <property type="entry name" value="Leucine-rich Repeat Variant"/>
    <property type="match status" value="1"/>
</dbReference>
<keyword evidence="13 16" id="KW-0862">Zinc</keyword>
<evidence type="ECO:0000256" key="2">
    <source>
        <dbReference type="ARBA" id="ARBA00004514"/>
    </source>
</evidence>
<keyword evidence="19" id="KW-1185">Reference proteome</keyword>
<dbReference type="Pfam" id="PF23009">
    <property type="entry name" value="UBC_like"/>
    <property type="match status" value="1"/>
</dbReference>
<dbReference type="InterPro" id="IPR001841">
    <property type="entry name" value="Znf_RING"/>
</dbReference>
<dbReference type="Gene3D" id="3.30.40.10">
    <property type="entry name" value="Zinc/RING finger domain, C3HC4 (zinc finger)"/>
    <property type="match status" value="1"/>
</dbReference>
<keyword evidence="7" id="KW-0963">Cytoplasm</keyword>
<accession>A0A8H4LUR3</accession>
<dbReference type="PROSITE" id="PS50089">
    <property type="entry name" value="ZF_RING_2"/>
    <property type="match status" value="1"/>
</dbReference>
<dbReference type="PANTHER" id="PTHR12389">
    <property type="entry name" value="ZINC FINGER PROTEIN 294"/>
    <property type="match status" value="1"/>
</dbReference>
<evidence type="ECO:0000256" key="15">
    <source>
        <dbReference type="PROSITE-ProRule" id="PRU00175"/>
    </source>
</evidence>
<comment type="subcellular location">
    <subcellularLocation>
        <location evidence="2">Cytoplasm</location>
        <location evidence="2">Cytosol</location>
    </subcellularLocation>
</comment>
<comment type="catalytic activity">
    <reaction evidence="1 16">
        <text>S-ubiquitinyl-[E2 ubiquitin-conjugating enzyme]-L-cysteine + [acceptor protein]-L-lysine = [E2 ubiquitin-conjugating enzyme]-L-cysteine + N(6)-ubiquitinyl-[acceptor protein]-L-lysine.</text>
        <dbReference type="EC" id="2.3.2.27"/>
    </reaction>
</comment>
<evidence type="ECO:0000256" key="13">
    <source>
        <dbReference type="ARBA" id="ARBA00022833"/>
    </source>
</evidence>
<evidence type="ECO:0000313" key="19">
    <source>
        <dbReference type="Proteomes" id="UP000557566"/>
    </source>
</evidence>
<dbReference type="GO" id="GO:1990112">
    <property type="term" value="C:RQC complex"/>
    <property type="evidence" value="ECO:0007669"/>
    <property type="project" value="UniProtKB-UniRule"/>
</dbReference>
<comment type="pathway">
    <text evidence="3 16">Protein modification; protein ubiquitination.</text>
</comment>
<dbReference type="GO" id="GO:0005829">
    <property type="term" value="C:cytosol"/>
    <property type="evidence" value="ECO:0007669"/>
    <property type="project" value="UniProtKB-SubCell"/>
</dbReference>
<protein>
    <recommendedName>
        <fullName evidence="6 16">E3 ubiquitin-protein ligase listerin</fullName>
        <ecNumber evidence="5 16">2.3.2.27</ecNumber>
    </recommendedName>
    <alternativeName>
        <fullName evidence="16">RING-type E3 ubiquitin transferase listerin</fullName>
    </alternativeName>
</protein>
<dbReference type="InterPro" id="IPR039795">
    <property type="entry name" value="LTN1/Rkr1"/>
</dbReference>
<dbReference type="InterPro" id="IPR013083">
    <property type="entry name" value="Znf_RING/FYVE/PHD"/>
</dbReference>
<evidence type="ECO:0000256" key="8">
    <source>
        <dbReference type="ARBA" id="ARBA00022679"/>
    </source>
</evidence>
<dbReference type="EC" id="2.3.2.27" evidence="5 16"/>
<comment type="caution">
    <text evidence="18">The sequence shown here is derived from an EMBL/GenBank/DDBJ whole genome shotgun (WGS) entry which is preliminary data.</text>
</comment>
<keyword evidence="12 16" id="KW-0833">Ubl conjugation pathway</keyword>
<keyword evidence="11 15" id="KW-0863">Zinc-finger</keyword>
<dbReference type="InterPro" id="IPR054478">
    <property type="entry name" value="LTN1_UBC"/>
</dbReference>
<reference evidence="18 19" key="1">
    <citation type="journal article" date="2020" name="Genome Biol. Evol.">
        <title>A new high-quality draft genome assembly of the Chinese cordyceps Ophiocordyceps sinensis.</title>
        <authorList>
            <person name="Shu R."/>
            <person name="Zhang J."/>
            <person name="Meng Q."/>
            <person name="Zhang H."/>
            <person name="Zhou G."/>
            <person name="Li M."/>
            <person name="Wu P."/>
            <person name="Zhao Y."/>
            <person name="Chen C."/>
            <person name="Qin Q."/>
        </authorList>
    </citation>
    <scope>NUCLEOTIDE SEQUENCE [LARGE SCALE GENOMIC DNA]</scope>
    <source>
        <strain evidence="18 19">IOZ07</strain>
    </source>
</reference>
<dbReference type="SMART" id="SM01197">
    <property type="entry name" value="FANCL_C"/>
    <property type="match status" value="1"/>
</dbReference>
<dbReference type="GO" id="GO:0016567">
    <property type="term" value="P:protein ubiquitination"/>
    <property type="evidence" value="ECO:0007669"/>
    <property type="project" value="UniProtKB-UniPathway"/>
</dbReference>
<evidence type="ECO:0000256" key="6">
    <source>
        <dbReference type="ARBA" id="ARBA00017157"/>
    </source>
</evidence>
<dbReference type="InterPro" id="IPR011016">
    <property type="entry name" value="Znf_RING-CH"/>
</dbReference>
<dbReference type="GO" id="GO:0008270">
    <property type="term" value="F:zinc ion binding"/>
    <property type="evidence" value="ECO:0007669"/>
    <property type="project" value="UniProtKB-KW"/>
</dbReference>
<dbReference type="GO" id="GO:0043023">
    <property type="term" value="F:ribosomal large subunit binding"/>
    <property type="evidence" value="ECO:0007669"/>
    <property type="project" value="TreeGrafter"/>
</dbReference>
<evidence type="ECO:0000256" key="7">
    <source>
        <dbReference type="ARBA" id="ARBA00022490"/>
    </source>
</evidence>
<keyword evidence="9 16" id="KW-0479">Metal-binding</keyword>
<dbReference type="InterPro" id="IPR039804">
    <property type="entry name" value="RING-CH-C4HC3_LTN1"/>
</dbReference>
<dbReference type="FunFam" id="3.30.40.10:FF:000038">
    <property type="entry name" value="E3 ubiquitin-protein ligase listerin"/>
    <property type="match status" value="1"/>
</dbReference>
<dbReference type="OrthoDB" id="6108at2759"/>
<evidence type="ECO:0000256" key="4">
    <source>
        <dbReference type="ARBA" id="ARBA00007997"/>
    </source>
</evidence>
<dbReference type="GO" id="GO:1990116">
    <property type="term" value="P:ribosome-associated ubiquitin-dependent protein catabolic process"/>
    <property type="evidence" value="ECO:0007669"/>
    <property type="project" value="UniProtKB-UniRule"/>
</dbReference>
<name>A0A8H4LUR3_9HYPO</name>
<dbReference type="PANTHER" id="PTHR12389:SF0">
    <property type="entry name" value="E3 UBIQUITIN-PROTEIN LIGASE LISTERIN"/>
    <property type="match status" value="1"/>
</dbReference>
<evidence type="ECO:0000256" key="1">
    <source>
        <dbReference type="ARBA" id="ARBA00000900"/>
    </source>
</evidence>
<dbReference type="EMBL" id="JAAVMX010000007">
    <property type="protein sequence ID" value="KAF4505983.1"/>
    <property type="molecule type" value="Genomic_DNA"/>
</dbReference>
<dbReference type="CDD" id="cd16491">
    <property type="entry name" value="RING-CH-C4HC3_LTN1"/>
    <property type="match status" value="1"/>
</dbReference>
<dbReference type="GO" id="GO:0061630">
    <property type="term" value="F:ubiquitin protein ligase activity"/>
    <property type="evidence" value="ECO:0007669"/>
    <property type="project" value="UniProtKB-UniRule"/>
</dbReference>
<dbReference type="Pfam" id="PF22958">
    <property type="entry name" value="Ltn1_1st"/>
    <property type="match status" value="1"/>
</dbReference>
<evidence type="ECO:0000313" key="18">
    <source>
        <dbReference type="EMBL" id="KAF4505983.1"/>
    </source>
</evidence>
<dbReference type="InterPro" id="IPR057030">
    <property type="entry name" value="TPR_Rkr-1"/>
</dbReference>
<evidence type="ECO:0000256" key="14">
    <source>
        <dbReference type="ARBA" id="ARBA00055150"/>
    </source>
</evidence>
<evidence type="ECO:0000259" key="17">
    <source>
        <dbReference type="PROSITE" id="PS50089"/>
    </source>
</evidence>
<evidence type="ECO:0000256" key="3">
    <source>
        <dbReference type="ARBA" id="ARBA00004906"/>
    </source>
</evidence>
<dbReference type="SMART" id="SM00184">
    <property type="entry name" value="RING"/>
    <property type="match status" value="1"/>
</dbReference>
<dbReference type="Pfam" id="PF22999">
    <property type="entry name" value="LTN1_E3_ligase_6th"/>
    <property type="match status" value="1"/>
</dbReference>
<dbReference type="UniPathway" id="UPA00143"/>
<gene>
    <name evidence="18" type="ORF">G6O67_006114</name>
</gene>
<evidence type="ECO:0000256" key="5">
    <source>
        <dbReference type="ARBA" id="ARBA00012483"/>
    </source>
</evidence>
<sequence length="1621" mass="178702">MKRVQQGRASRGFDSPLGGFGSVSSGTLSYLTEPPSFAAVSDPNLVVSLKNLLKKDSTTKTKALEDLLYYVQAHPFDQGPGVDEALLDIWAKLYPRISIDNSRRVRELSHSLQLQLMKSARKRMERHIPNIVGAWLSGLYDRDRVVVRTAQDSLSSFLNTPEKLSAFWSKCQSPILDYAIEAAQETRDTLSDERTTTAEDADAKYFRVIAASLSLVLSLLQLDTGVNEKSRPKLDAFFADEVVWKCITFNDSQVRKVTCQLLFMCIERHLPYTESAKTKQAFITGGLKTNQSGSALEYVRALTKLTQHCPDVWAASSGEKKTPFSRLQAFIAKGSQGSPAKFWECLDQLLASIPNDHLTLEEASDLMSSLQSGITSRDEPRTNTSFSWKCHVDTAHRCLNALSGDDQLALTKQHLFPLLEQFLFPVSEKPTSISLGPNAITILVDIHVGLVQASRRLAESVAGEWARLGTLLCKDISASLPEVSKEFQASQVKVGEQGRRWFGLVGSIHSKSQELNGDLDNTSGPSTQIVLDCITLLENRNLKPYGAAQALEYALSTSPHLFTKETGESLARFLRLAAKGMEKVIGSPSSRNLFSCLNILGTIPGLQGDYESLWSLWTQASLDLSAKESRNAALAQLVSQENAAPLAKNFPKIQELVRSQIMEAIETEENATEGNARTFFKAAIVNEALDSDTSRHVGGEMVALLGKDTQHSESILDLLEAMAKRQPKLFCQQEAIHTDLVAQLLSLSEVGDNSISPRAARVRSLLDGHGDGTLPVVEIIQSNLERAGPQSLEISTLISQAKRAVDTTVRWEDLCPNTNVWMAELSTLLEQPVNPTLSITSGIGGAVTLPRVSLVPPRSRIPTQRDRQGRSVPGRMALYTLGLLSSAPVAVDLPHQFHVELLYLQCLSIQLASDQVTSLEVDGLWATLEDEYTMAQAEELVTLSRNLVSKILTAATQWDKVPEHGISRVVGGLVELTMNEAMYLTPRGVYSARVLTELLQTLTEAHGAPASLEETFLKPSVLKATPETALLAAGLMAGLGWTLKSSKAASNFCNRLVSDVAGTSPENDQSMMTLVLLTLCAQVYEPGQLPVANNRVVFAVKQITSWSEDLAELDSDFCAEMCRALGQLLPCMKDVYGSYWEKTVQFCLALWERAGQHVLSEALPFIHSSLKLLRVLEGMQDANDDLQDALREVATAKCSGLLELMKLPREGASQPMVIVDAMLCRETGKIPVARLPEPKDVFPLVASASRDIQTAAFEMLHKKIPAQQEEQSINVLLDKIDARLPDELLSLLLDPPTLERYSDEALSLFPSPVRCYLLSWKLLFDAFSTPSLKVRSDFARHVKTGEFVRPLLDFLFDVLGHSAAHPLNLDKEGIGEEQICEYDIGLADSEPGEQSMHWLLAHLYYLTLRYLPGLFKSWYINCPSKQTRIAVEAWTTRYFSPLIVADTLDKVQAWAESQDAGGDDDKELLVKVSKAVREVTAGYEVDESQAAIVIKVPADYPIGAVAVASLHRVAVTERKWQSWIMTTQGVIAFSNGSIVDGLQVFRRNVAGALKGQSECAICYSIISADHRMPDKRCTTCKNLFHRSCLYKWFQSSNQNTCPLCRNPIDYLGADTAKRRQG</sequence>
<comment type="similarity">
    <text evidence="4 16">Belongs to the LTN1 family.</text>
</comment>
<comment type="subunit">
    <text evidence="16">Component of the ribosome quality control complex (RQC).</text>
</comment>
<dbReference type="InterPro" id="IPR054477">
    <property type="entry name" value="LTN1_E3_ligase_6th"/>
</dbReference>
<dbReference type="SUPFAM" id="SSF48371">
    <property type="entry name" value="ARM repeat"/>
    <property type="match status" value="1"/>
</dbReference>
<comment type="function">
    <text evidence="16">E3 ubiquitin-protein ligase. Component of the ribosome quality control complex (RQC), a ribosome-associated complex that mediates ubiquitination and extraction of incompletely synthesized nascent chains for proteasomal degradation.</text>
</comment>
<dbReference type="InterPro" id="IPR016024">
    <property type="entry name" value="ARM-type_fold"/>
</dbReference>
<dbReference type="SMART" id="SM00744">
    <property type="entry name" value="RINGv"/>
    <property type="match status" value="1"/>
</dbReference>
<keyword evidence="10" id="KW-0677">Repeat</keyword>
<dbReference type="InterPro" id="IPR011989">
    <property type="entry name" value="ARM-like"/>
</dbReference>
<dbReference type="SUPFAM" id="SSF57850">
    <property type="entry name" value="RING/U-box"/>
    <property type="match status" value="1"/>
</dbReference>
<keyword evidence="8 16" id="KW-0808">Transferase</keyword>
<dbReference type="Pfam" id="PF13639">
    <property type="entry name" value="zf-RING_2"/>
    <property type="match status" value="1"/>
</dbReference>
<evidence type="ECO:0000256" key="10">
    <source>
        <dbReference type="ARBA" id="ARBA00022737"/>
    </source>
</evidence>
<evidence type="ECO:0000256" key="11">
    <source>
        <dbReference type="ARBA" id="ARBA00022771"/>
    </source>
</evidence>
<evidence type="ECO:0000256" key="9">
    <source>
        <dbReference type="ARBA" id="ARBA00022723"/>
    </source>
</evidence>
<proteinExistence type="inferred from homology"/>
<dbReference type="InterPro" id="IPR054476">
    <property type="entry name" value="Ltn1_N"/>
</dbReference>
<dbReference type="Proteomes" id="UP000557566">
    <property type="component" value="Unassembled WGS sequence"/>
</dbReference>
<evidence type="ECO:0000256" key="12">
    <source>
        <dbReference type="ARBA" id="ARBA00022786"/>
    </source>
</evidence>